<dbReference type="InterPro" id="IPR009003">
    <property type="entry name" value="Peptidase_S1_PA"/>
</dbReference>
<dbReference type="Gene3D" id="3.30.70.960">
    <property type="entry name" value="SEA domain"/>
    <property type="match status" value="1"/>
</dbReference>
<dbReference type="InterPro" id="IPR036364">
    <property type="entry name" value="SEA_dom_sf"/>
</dbReference>
<dbReference type="PROSITE" id="PS50068">
    <property type="entry name" value="LDLRA_2"/>
    <property type="match status" value="4"/>
</dbReference>
<dbReference type="Gene3D" id="2.40.10.10">
    <property type="entry name" value="Trypsin-like serine proteases"/>
    <property type="match status" value="2"/>
</dbReference>
<evidence type="ECO:0008006" key="18">
    <source>
        <dbReference type="Google" id="ProtNLM"/>
    </source>
</evidence>
<dbReference type="PROSITE" id="PS50024">
    <property type="entry name" value="SEA"/>
    <property type="match status" value="1"/>
</dbReference>
<dbReference type="PROSITE" id="PS50240">
    <property type="entry name" value="TRYPSIN_DOM"/>
    <property type="match status" value="1"/>
</dbReference>
<dbReference type="InterPro" id="IPR036055">
    <property type="entry name" value="LDL_receptor-like_sf"/>
</dbReference>
<evidence type="ECO:0000256" key="11">
    <source>
        <dbReference type="RuleBase" id="RU363034"/>
    </source>
</evidence>
<evidence type="ECO:0000256" key="8">
    <source>
        <dbReference type="ARBA" id="ARBA00023136"/>
    </source>
</evidence>
<feature type="disulfide bond" evidence="10">
    <location>
        <begin position="555"/>
        <end position="570"/>
    </location>
</feature>
<feature type="disulfide bond" evidence="10">
    <location>
        <begin position="536"/>
        <end position="548"/>
    </location>
</feature>
<dbReference type="Proteomes" id="UP001176940">
    <property type="component" value="Unassembled WGS sequence"/>
</dbReference>
<feature type="domain" description="Peptidase S1" evidence="15">
    <location>
        <begin position="628"/>
        <end position="868"/>
    </location>
</feature>
<dbReference type="InterPro" id="IPR035914">
    <property type="entry name" value="Sperma_CUB_dom_sf"/>
</dbReference>
<dbReference type="CDD" id="cd00041">
    <property type="entry name" value="CUB"/>
    <property type="match status" value="2"/>
</dbReference>
<dbReference type="CDD" id="cd00190">
    <property type="entry name" value="Tryp_SPc"/>
    <property type="match status" value="1"/>
</dbReference>
<dbReference type="SMART" id="SM00192">
    <property type="entry name" value="LDLa"/>
    <property type="match status" value="4"/>
</dbReference>
<keyword evidence="6" id="KW-0735">Signal-anchor</keyword>
<evidence type="ECO:0000256" key="4">
    <source>
        <dbReference type="ARBA" id="ARBA00022801"/>
    </source>
</evidence>
<feature type="transmembrane region" description="Helical" evidence="12">
    <location>
        <begin position="70"/>
        <end position="94"/>
    </location>
</feature>
<proteinExistence type="predicted"/>
<evidence type="ECO:0000256" key="10">
    <source>
        <dbReference type="PROSITE-ProRule" id="PRU00124"/>
    </source>
</evidence>
<dbReference type="SMART" id="SM00042">
    <property type="entry name" value="CUB"/>
    <property type="match status" value="2"/>
</dbReference>
<evidence type="ECO:0000313" key="16">
    <source>
        <dbReference type="EMBL" id="CAJ0928087.1"/>
    </source>
</evidence>
<keyword evidence="9 10" id="KW-1015">Disulfide bond</keyword>
<gene>
    <name evidence="16" type="ORF">RIMI_LOCUS3242115</name>
</gene>
<evidence type="ECO:0000256" key="2">
    <source>
        <dbReference type="ARBA" id="ARBA00022670"/>
    </source>
</evidence>
<dbReference type="Gene3D" id="4.10.400.10">
    <property type="entry name" value="Low-density Lipoprotein Receptor"/>
    <property type="match status" value="4"/>
</dbReference>
<dbReference type="InterPro" id="IPR017051">
    <property type="entry name" value="Peptidase_S1A_matripase"/>
</dbReference>
<dbReference type="SMART" id="SM00020">
    <property type="entry name" value="Tryp_SPc"/>
    <property type="match status" value="1"/>
</dbReference>
<feature type="domain" description="CUB" evidence="13">
    <location>
        <begin position="351"/>
        <end position="458"/>
    </location>
</feature>
<evidence type="ECO:0000313" key="17">
    <source>
        <dbReference type="Proteomes" id="UP001176940"/>
    </source>
</evidence>
<dbReference type="SUPFAM" id="SSF49854">
    <property type="entry name" value="Spermadhesin, CUB domain"/>
    <property type="match status" value="2"/>
</dbReference>
<dbReference type="Pfam" id="PF00431">
    <property type="entry name" value="CUB"/>
    <property type="match status" value="2"/>
</dbReference>
<feature type="domain" description="CUB" evidence="13">
    <location>
        <begin position="208"/>
        <end position="345"/>
    </location>
</feature>
<dbReference type="InterPro" id="IPR018114">
    <property type="entry name" value="TRYPSIN_HIS"/>
</dbReference>
<keyword evidence="3 12" id="KW-0812">Transmembrane</keyword>
<keyword evidence="8 12" id="KW-0472">Membrane</keyword>
<evidence type="ECO:0000259" key="15">
    <source>
        <dbReference type="PROSITE" id="PS50240"/>
    </source>
</evidence>
<dbReference type="PANTHER" id="PTHR24252:SF17">
    <property type="entry name" value="SUPPRESSOR OF TUMORIGENICITY 14 PROTEIN HOMOLOG-RELATED"/>
    <property type="match status" value="1"/>
</dbReference>
<dbReference type="EMBL" id="CAUEEQ010004792">
    <property type="protein sequence ID" value="CAJ0928087.1"/>
    <property type="molecule type" value="Genomic_DNA"/>
</dbReference>
<evidence type="ECO:0000256" key="7">
    <source>
        <dbReference type="ARBA" id="ARBA00022989"/>
    </source>
</evidence>
<evidence type="ECO:0000256" key="3">
    <source>
        <dbReference type="ARBA" id="ARBA00022692"/>
    </source>
</evidence>
<evidence type="ECO:0000256" key="9">
    <source>
        <dbReference type="ARBA" id="ARBA00023157"/>
    </source>
</evidence>
<dbReference type="SUPFAM" id="SSF82671">
    <property type="entry name" value="SEA domain"/>
    <property type="match status" value="1"/>
</dbReference>
<keyword evidence="7 12" id="KW-1133">Transmembrane helix</keyword>
<dbReference type="Pfam" id="PF00057">
    <property type="entry name" value="Ldl_recept_a"/>
    <property type="match status" value="3"/>
</dbReference>
<dbReference type="Gene3D" id="2.60.120.290">
    <property type="entry name" value="Spermadhesin, CUB domain"/>
    <property type="match status" value="2"/>
</dbReference>
<dbReference type="InterPro" id="IPR043504">
    <property type="entry name" value="Peptidase_S1_PA_chymotrypsin"/>
</dbReference>
<comment type="caution">
    <text evidence="16">The sequence shown here is derived from an EMBL/GenBank/DDBJ whole genome shotgun (WGS) entry which is preliminary data.</text>
</comment>
<keyword evidence="4 11" id="KW-0378">Hydrolase</keyword>
<dbReference type="InterPro" id="IPR000859">
    <property type="entry name" value="CUB_dom"/>
</dbReference>
<comment type="subcellular location">
    <subcellularLocation>
        <location evidence="1">Membrane</location>
        <topology evidence="1">Single-pass type II membrane protein</topology>
    </subcellularLocation>
</comment>
<name>A0ABN9L0Z7_9NEOB</name>
<dbReference type="Pfam" id="PF01390">
    <property type="entry name" value="SEA"/>
    <property type="match status" value="1"/>
</dbReference>
<organism evidence="16 17">
    <name type="scientific">Ranitomeya imitator</name>
    <name type="common">mimic poison frog</name>
    <dbReference type="NCBI Taxonomy" id="111125"/>
    <lineage>
        <taxon>Eukaryota</taxon>
        <taxon>Metazoa</taxon>
        <taxon>Chordata</taxon>
        <taxon>Craniata</taxon>
        <taxon>Vertebrata</taxon>
        <taxon>Euteleostomi</taxon>
        <taxon>Amphibia</taxon>
        <taxon>Batrachia</taxon>
        <taxon>Anura</taxon>
        <taxon>Neobatrachia</taxon>
        <taxon>Hyloidea</taxon>
        <taxon>Dendrobatidae</taxon>
        <taxon>Dendrobatinae</taxon>
        <taxon>Ranitomeya</taxon>
    </lineage>
</organism>
<comment type="caution">
    <text evidence="10">Lacks conserved residue(s) required for the propagation of feature annotation.</text>
</comment>
<reference evidence="16" key="1">
    <citation type="submission" date="2023-07" db="EMBL/GenBank/DDBJ databases">
        <authorList>
            <person name="Stuckert A."/>
        </authorList>
    </citation>
    <scope>NUCLEOTIDE SEQUENCE</scope>
</reference>
<evidence type="ECO:0000256" key="1">
    <source>
        <dbReference type="ARBA" id="ARBA00004606"/>
    </source>
</evidence>
<evidence type="ECO:0000256" key="6">
    <source>
        <dbReference type="ARBA" id="ARBA00022968"/>
    </source>
</evidence>
<dbReference type="InterPro" id="IPR033116">
    <property type="entry name" value="TRYPSIN_SER"/>
</dbReference>
<dbReference type="InterPro" id="IPR001254">
    <property type="entry name" value="Trypsin_dom"/>
</dbReference>
<dbReference type="SUPFAM" id="SSF57424">
    <property type="entry name" value="LDL receptor-like module"/>
    <property type="match status" value="4"/>
</dbReference>
<feature type="disulfide bond" evidence="10">
    <location>
        <begin position="543"/>
        <end position="561"/>
    </location>
</feature>
<dbReference type="PROSITE" id="PS00134">
    <property type="entry name" value="TRYPSIN_HIS"/>
    <property type="match status" value="1"/>
</dbReference>
<dbReference type="SUPFAM" id="SSF50494">
    <property type="entry name" value="Trypsin-like serine proteases"/>
    <property type="match status" value="1"/>
</dbReference>
<dbReference type="PRINTS" id="PR00261">
    <property type="entry name" value="LDLRECEPTOR"/>
</dbReference>
<keyword evidence="17" id="KW-1185">Reference proteome</keyword>
<feature type="disulfide bond" evidence="10">
    <location>
        <begin position="519"/>
        <end position="534"/>
    </location>
</feature>
<feature type="domain" description="SEA" evidence="14">
    <location>
        <begin position="100"/>
        <end position="212"/>
    </location>
</feature>
<dbReference type="CDD" id="cd00112">
    <property type="entry name" value="LDLa"/>
    <property type="match status" value="4"/>
</dbReference>
<feature type="disulfide bond" evidence="10">
    <location>
        <begin position="470"/>
        <end position="488"/>
    </location>
</feature>
<dbReference type="InterPro" id="IPR000082">
    <property type="entry name" value="SEA_dom"/>
</dbReference>
<keyword evidence="5 11" id="KW-0720">Serine protease</keyword>
<keyword evidence="2 11" id="KW-0645">Protease</keyword>
<dbReference type="PIRSF" id="PIRSF036370">
    <property type="entry name" value="ST14"/>
    <property type="match status" value="1"/>
</dbReference>
<dbReference type="PROSITE" id="PS00135">
    <property type="entry name" value="TRYPSIN_SER"/>
    <property type="match status" value="1"/>
</dbReference>
<accession>A0ABN9L0Z7</accession>
<evidence type="ECO:0000259" key="13">
    <source>
        <dbReference type="PROSITE" id="PS01180"/>
    </source>
</evidence>
<dbReference type="PANTHER" id="PTHR24252">
    <property type="entry name" value="ACROSIN-RELATED"/>
    <property type="match status" value="1"/>
</dbReference>
<dbReference type="InterPro" id="IPR023415">
    <property type="entry name" value="LDLR_class-A_CS"/>
</dbReference>
<evidence type="ECO:0000259" key="14">
    <source>
        <dbReference type="PROSITE" id="PS50024"/>
    </source>
</evidence>
<feature type="disulfide bond" evidence="10">
    <location>
        <begin position="482"/>
        <end position="497"/>
    </location>
</feature>
<evidence type="ECO:0000256" key="5">
    <source>
        <dbReference type="ARBA" id="ARBA00022825"/>
    </source>
</evidence>
<evidence type="ECO:0000256" key="12">
    <source>
        <dbReference type="SAM" id="Phobius"/>
    </source>
</evidence>
<sequence length="869" mass="95814">MTSLNKWDCLGGNVRRVKGKHLKTALSSSGSSRTDDAAERMSFNGIEELVEFLPATDTKKMEKMTIKKKLVIIGVVGAAAVISLAIGLLVWHFAYRSAPVHKVYTGYLTVTNVPFIEAYENSASTEFADLSVKVTEVLLNAYRSDRAIGPHVVSCNITAFSEGSVISYYLSEFKVPAYKAAALDKAMNELKVKTAKVRQFGPGGGYICGVPHRSADGEDIPRQQVQLFPSRQPWVETQFTTPGFPNYPYRQNSRCQWALRADAEHMILLNFKTFKMEPCKANKGDIVTVYDSLTALEPRVMVKLCGSYPPSYNLTFVSSQNVMLVTLITDDVGKHPGFLAEFTQIQRTTLCGGQLRDASGELSTPFYPAHYPPNRECVWDIQVPDNQYVKIRFLMFYLLEPSVPITTCPNDYVEINNKRYCGERTPFVVSSNSSRMMVRFRSDQSYTDTGFMAEYLSYEPQNPCPDQFTCKSGRCIDLVRKCDGWNDCGDSSDEAACVCSANQFRCKSSQICKPKFFLCDGVNDCGDGTDELDCKCSDKYLKCRNGKCFPQEQKCDRSDNCGDGTDEADCGSALITACTENTFKCDSGECITKLNPQCDGVKDCADGSDEKDVACNCGKRPYSRKTRIVGGVNADIGEWPWQVSLHTPKDGHTCGASLVSSTILVSAAHCFQDAPGVRYSDPSTWTAYLGLHDQATRTKDGNVVTRKIKKLLAHRGFNSYSYDNDIAYLELESPVTYTDFIQPICIPESSHVFPVSKPIWVTGWGALTEGGTGAQILQKAEIRIINQTECNVLLEGQLTPRMICAGFVSGGIDACQGDSGGPLSSVESNGKVYLAGVVSWGEGCARRDKPGVYTKVTAMRDWIRQNAGL</sequence>
<protein>
    <recommendedName>
        <fullName evidence="18">Suppressor of tumorigenicity 14 protein homolog</fullName>
    </recommendedName>
</protein>
<feature type="disulfide bond" evidence="10">
    <location>
        <begin position="578"/>
        <end position="590"/>
    </location>
</feature>
<dbReference type="Pfam" id="PF00089">
    <property type="entry name" value="Trypsin"/>
    <property type="match status" value="1"/>
</dbReference>
<dbReference type="InterPro" id="IPR002172">
    <property type="entry name" value="LDrepeatLR_classA_rpt"/>
</dbReference>
<dbReference type="PROSITE" id="PS01209">
    <property type="entry name" value="LDLRA_1"/>
    <property type="match status" value="1"/>
</dbReference>
<dbReference type="PROSITE" id="PS01180">
    <property type="entry name" value="CUB"/>
    <property type="match status" value="2"/>
</dbReference>